<reference evidence="2 3" key="1">
    <citation type="submission" date="2017-07" db="EMBL/GenBank/DDBJ databases">
        <title>Genome sequencing and assembly of Paenibacillus rigui.</title>
        <authorList>
            <person name="Mayilraj S."/>
        </authorList>
    </citation>
    <scope>NUCLEOTIDE SEQUENCE [LARGE SCALE GENOMIC DNA]</scope>
    <source>
        <strain evidence="2 3">JCM 16352</strain>
    </source>
</reference>
<comment type="caution">
    <text evidence="2">The sequence shown here is derived from an EMBL/GenBank/DDBJ whole genome shotgun (WGS) entry which is preliminary data.</text>
</comment>
<keyword evidence="1" id="KW-0812">Transmembrane</keyword>
<dbReference type="AlphaFoldDB" id="A0A229UP15"/>
<name>A0A229UP15_9BACL</name>
<accession>A0A229UP15</accession>
<sequence length="59" mass="6992">MKLIVFFVLLLMYPLFLHWIHISDLRVVPLVIPYALGVLSLTILFSSIVEFFVNKWKKE</sequence>
<proteinExistence type="predicted"/>
<keyword evidence="1" id="KW-0472">Membrane</keyword>
<evidence type="ECO:0000256" key="1">
    <source>
        <dbReference type="SAM" id="Phobius"/>
    </source>
</evidence>
<dbReference type="RefSeq" id="WP_094015834.1">
    <property type="nucleotide sequence ID" value="NZ_NMQW01000023.1"/>
</dbReference>
<dbReference type="Proteomes" id="UP000215509">
    <property type="component" value="Unassembled WGS sequence"/>
</dbReference>
<dbReference type="EMBL" id="NMQW01000023">
    <property type="protein sequence ID" value="OXM85071.1"/>
    <property type="molecule type" value="Genomic_DNA"/>
</dbReference>
<keyword evidence="3" id="KW-1185">Reference proteome</keyword>
<feature type="transmembrane region" description="Helical" evidence="1">
    <location>
        <begin position="32"/>
        <end position="53"/>
    </location>
</feature>
<organism evidence="2 3">
    <name type="scientific">Paenibacillus rigui</name>
    <dbReference type="NCBI Taxonomy" id="554312"/>
    <lineage>
        <taxon>Bacteria</taxon>
        <taxon>Bacillati</taxon>
        <taxon>Bacillota</taxon>
        <taxon>Bacilli</taxon>
        <taxon>Bacillales</taxon>
        <taxon>Paenibacillaceae</taxon>
        <taxon>Paenibacillus</taxon>
    </lineage>
</organism>
<evidence type="ECO:0000313" key="2">
    <source>
        <dbReference type="EMBL" id="OXM85071.1"/>
    </source>
</evidence>
<dbReference type="OrthoDB" id="2659721at2"/>
<keyword evidence="1" id="KW-1133">Transmembrane helix</keyword>
<evidence type="ECO:0000313" key="3">
    <source>
        <dbReference type="Proteomes" id="UP000215509"/>
    </source>
</evidence>
<gene>
    <name evidence="2" type="ORF">CF651_15775</name>
</gene>
<protein>
    <submittedName>
        <fullName evidence="2">Uncharacterized protein</fullName>
    </submittedName>
</protein>